<gene>
    <name evidence="1" type="ORF">Vretifemale_17261</name>
</gene>
<sequence length="232" mass="26353">MYFNIDLHLCARVRGFLVSCCKMFTGGEHTRALELPRIEVIKSEVENPALCYPDYYLKLFHARLRVRPVTWIESLAAFEVQPATIRRTGAGSCALCSCAAASPTTRSSARRQYVHRLAEQSPFADASLELRVLRPGGVLAIVDNNPKSATIQNLPPFLFTTMKSTEPWSDEYYSFDVESPNLWQANIRFRAFIATLAPWAFSPQTFRLVQGIELTYVQMRNRVHATREERGC</sequence>
<protein>
    <submittedName>
        <fullName evidence="1">Uncharacterized protein</fullName>
    </submittedName>
</protein>
<dbReference type="AlphaFoldDB" id="A0A8J4CYR6"/>
<accession>A0A8J4CYR6</accession>
<name>A0A8J4CYR6_9CHLO</name>
<dbReference type="OrthoDB" id="2013972at2759"/>
<evidence type="ECO:0000313" key="1">
    <source>
        <dbReference type="EMBL" id="GIL89450.1"/>
    </source>
</evidence>
<dbReference type="Proteomes" id="UP000747110">
    <property type="component" value="Unassembled WGS sequence"/>
</dbReference>
<keyword evidence="2" id="KW-1185">Reference proteome</keyword>
<dbReference type="EMBL" id="BNCP01000050">
    <property type="protein sequence ID" value="GIL89450.1"/>
    <property type="molecule type" value="Genomic_DNA"/>
</dbReference>
<reference evidence="1" key="1">
    <citation type="journal article" date="2021" name="Proc. Natl. Acad. Sci. U.S.A.">
        <title>Three genomes in the algal genus Volvox reveal the fate of a haploid sex-determining region after a transition to homothallism.</title>
        <authorList>
            <person name="Yamamoto K."/>
            <person name="Hamaji T."/>
            <person name="Kawai-Toyooka H."/>
            <person name="Matsuzaki R."/>
            <person name="Takahashi F."/>
            <person name="Nishimura Y."/>
            <person name="Kawachi M."/>
            <person name="Noguchi H."/>
            <person name="Minakuchi Y."/>
            <person name="Umen J.G."/>
            <person name="Toyoda A."/>
            <person name="Nozaki H."/>
        </authorList>
    </citation>
    <scope>NUCLEOTIDE SEQUENCE</scope>
    <source>
        <strain evidence="1">NIES-3786</strain>
    </source>
</reference>
<comment type="caution">
    <text evidence="1">The sequence shown here is derived from an EMBL/GenBank/DDBJ whole genome shotgun (WGS) entry which is preliminary data.</text>
</comment>
<evidence type="ECO:0000313" key="2">
    <source>
        <dbReference type="Proteomes" id="UP000747110"/>
    </source>
</evidence>
<organism evidence="1 2">
    <name type="scientific">Volvox reticuliferus</name>
    <dbReference type="NCBI Taxonomy" id="1737510"/>
    <lineage>
        <taxon>Eukaryota</taxon>
        <taxon>Viridiplantae</taxon>
        <taxon>Chlorophyta</taxon>
        <taxon>core chlorophytes</taxon>
        <taxon>Chlorophyceae</taxon>
        <taxon>CS clade</taxon>
        <taxon>Chlamydomonadales</taxon>
        <taxon>Volvocaceae</taxon>
        <taxon>Volvox</taxon>
    </lineage>
</organism>
<proteinExistence type="predicted"/>